<reference evidence="2" key="1">
    <citation type="submission" date="2023-07" db="EMBL/GenBank/DDBJ databases">
        <title>30 novel species of actinomycetes from the DSMZ collection.</title>
        <authorList>
            <person name="Nouioui I."/>
        </authorList>
    </citation>
    <scope>NUCLEOTIDE SEQUENCE [LARGE SCALE GENOMIC DNA]</scope>
    <source>
        <strain evidence="2">DSM 44917</strain>
    </source>
</reference>
<dbReference type="Proteomes" id="UP001183388">
    <property type="component" value="Unassembled WGS sequence"/>
</dbReference>
<keyword evidence="2" id="KW-1185">Reference proteome</keyword>
<dbReference type="RefSeq" id="WP_311630877.1">
    <property type="nucleotide sequence ID" value="NZ_JAVREN010000016.1"/>
</dbReference>
<name>A0ABU2L8M5_9ACTN</name>
<organism evidence="1 2">
    <name type="scientific">Streptomyces boetiae</name>
    <dbReference type="NCBI Taxonomy" id="3075541"/>
    <lineage>
        <taxon>Bacteria</taxon>
        <taxon>Bacillati</taxon>
        <taxon>Actinomycetota</taxon>
        <taxon>Actinomycetes</taxon>
        <taxon>Kitasatosporales</taxon>
        <taxon>Streptomycetaceae</taxon>
        <taxon>Streptomyces</taxon>
    </lineage>
</organism>
<gene>
    <name evidence="1" type="ORF">RM780_13255</name>
</gene>
<dbReference type="EMBL" id="JAVREN010000016">
    <property type="protein sequence ID" value="MDT0307924.1"/>
    <property type="molecule type" value="Genomic_DNA"/>
</dbReference>
<proteinExistence type="predicted"/>
<evidence type="ECO:0000313" key="2">
    <source>
        <dbReference type="Proteomes" id="UP001183388"/>
    </source>
</evidence>
<comment type="caution">
    <text evidence="1">The sequence shown here is derived from an EMBL/GenBank/DDBJ whole genome shotgun (WGS) entry which is preliminary data.</text>
</comment>
<accession>A0ABU2L8M5</accession>
<protein>
    <submittedName>
        <fullName evidence="1">CopG family transcriptional regulator</fullName>
    </submittedName>
</protein>
<sequence length="86" mass="9756">MYHSQWKTRRKKTTVVVDEEDLALIKGAAAREGRAESEYFREALHLVALRTRRWNEDWDIPRLDFGGPVAAEDIDRAVSDGVADAG</sequence>
<evidence type="ECO:0000313" key="1">
    <source>
        <dbReference type="EMBL" id="MDT0307924.1"/>
    </source>
</evidence>